<dbReference type="AlphaFoldDB" id="A0A2N6T4P9"/>
<keyword evidence="2 8" id="KW-0808">Transferase</keyword>
<name>A0A2N6T4P9_9CORY</name>
<dbReference type="GO" id="GO:0008897">
    <property type="term" value="F:holo-[acyl-carrier-protein] synthase activity"/>
    <property type="evidence" value="ECO:0007669"/>
    <property type="project" value="UniProtKB-UniRule"/>
</dbReference>
<comment type="cofactor">
    <cofactor evidence="8">
        <name>Mg(2+)</name>
        <dbReference type="ChEBI" id="CHEBI:18420"/>
    </cofactor>
</comment>
<comment type="similarity">
    <text evidence="8">Belongs to the P-Pant transferase superfamily. AcpS family.</text>
</comment>
<reference evidence="10 11" key="1">
    <citation type="submission" date="2017-09" db="EMBL/GenBank/DDBJ databases">
        <title>Bacterial strain isolated from the female urinary microbiota.</title>
        <authorList>
            <person name="Thomas-White K."/>
            <person name="Kumar N."/>
            <person name="Forster S."/>
            <person name="Putonti C."/>
            <person name="Lawley T."/>
            <person name="Wolfe A.J."/>
        </authorList>
    </citation>
    <scope>NUCLEOTIDE SEQUENCE [LARGE SCALE GENOMIC DNA]</scope>
    <source>
        <strain evidence="10 11">UMB0792</strain>
    </source>
</reference>
<evidence type="ECO:0000256" key="5">
    <source>
        <dbReference type="ARBA" id="ARBA00022842"/>
    </source>
</evidence>
<dbReference type="EMBL" id="PNHG01000008">
    <property type="protein sequence ID" value="PMC64285.1"/>
    <property type="molecule type" value="Genomic_DNA"/>
</dbReference>
<organism evidence="10 11">
    <name type="scientific">Corynebacterium tuscaniense</name>
    <dbReference type="NCBI Taxonomy" id="302449"/>
    <lineage>
        <taxon>Bacteria</taxon>
        <taxon>Bacillati</taxon>
        <taxon>Actinomycetota</taxon>
        <taxon>Actinomycetes</taxon>
        <taxon>Mycobacteriales</taxon>
        <taxon>Corynebacteriaceae</taxon>
        <taxon>Corynebacterium</taxon>
    </lineage>
</organism>
<feature type="domain" description="4'-phosphopantetheinyl transferase" evidence="9">
    <location>
        <begin position="3"/>
        <end position="121"/>
    </location>
</feature>
<dbReference type="GO" id="GO:0005737">
    <property type="term" value="C:cytoplasm"/>
    <property type="evidence" value="ECO:0007669"/>
    <property type="project" value="UniProtKB-SubCell"/>
</dbReference>
<proteinExistence type="inferred from homology"/>
<evidence type="ECO:0000256" key="3">
    <source>
        <dbReference type="ARBA" id="ARBA00022723"/>
    </source>
</evidence>
<protein>
    <recommendedName>
        <fullName evidence="8">Holo-[acyl-carrier-protein] synthase</fullName>
        <shortName evidence="8">Holo-ACP synthase</shortName>
        <ecNumber evidence="8">2.7.8.7</ecNumber>
    </recommendedName>
    <alternativeName>
        <fullName evidence="8">4'-phosphopantetheinyl transferase AcpS</fullName>
    </alternativeName>
</protein>
<keyword evidence="7 8" id="KW-0275">Fatty acid biosynthesis</keyword>
<dbReference type="InterPro" id="IPR004568">
    <property type="entry name" value="Ppantetheine-prot_Trfase_dom"/>
</dbReference>
<feature type="binding site" evidence="8">
    <location>
        <position position="54"/>
    </location>
    <ligand>
        <name>Mg(2+)</name>
        <dbReference type="ChEBI" id="CHEBI:18420"/>
    </ligand>
</feature>
<dbReference type="Gene3D" id="3.90.470.20">
    <property type="entry name" value="4'-phosphopantetheinyl transferase domain"/>
    <property type="match status" value="1"/>
</dbReference>
<evidence type="ECO:0000256" key="2">
    <source>
        <dbReference type="ARBA" id="ARBA00022679"/>
    </source>
</evidence>
<comment type="subcellular location">
    <subcellularLocation>
        <location evidence="8">Cytoplasm</location>
    </subcellularLocation>
</comment>
<comment type="caution">
    <text evidence="10">The sequence shown here is derived from an EMBL/GenBank/DDBJ whole genome shotgun (WGS) entry which is preliminary data.</text>
</comment>
<keyword evidence="4 8" id="KW-0276">Fatty acid metabolism</keyword>
<dbReference type="GO" id="GO:0000287">
    <property type="term" value="F:magnesium ion binding"/>
    <property type="evidence" value="ECO:0007669"/>
    <property type="project" value="UniProtKB-UniRule"/>
</dbReference>
<dbReference type="InterPro" id="IPR037143">
    <property type="entry name" value="4-PPantetheinyl_Trfase_dom_sf"/>
</dbReference>
<dbReference type="RefSeq" id="WP_034664917.1">
    <property type="nucleotide sequence ID" value="NZ_JBHRZL010000009.1"/>
</dbReference>
<sequence length="127" mass="13703">MFIGTDVVHVPSFASQLDQEGSTFLRVFTDREWRACAPKADRAASLAARWAAKEAYIKAWSQKLYGAPPIIDPAELNFAEIEVVQDAFGRPTLELHGDVAALGVPVASVSLSHDGDYAMATVLVVAE</sequence>
<evidence type="ECO:0000256" key="4">
    <source>
        <dbReference type="ARBA" id="ARBA00022832"/>
    </source>
</evidence>
<comment type="function">
    <text evidence="8">Transfers the 4'-phosphopantetheine moiety from coenzyme A to a Ser of acyl-carrier-protein.</text>
</comment>
<evidence type="ECO:0000313" key="11">
    <source>
        <dbReference type="Proteomes" id="UP000235836"/>
    </source>
</evidence>
<keyword evidence="11" id="KW-1185">Reference proteome</keyword>
<dbReference type="HAMAP" id="MF_00101">
    <property type="entry name" value="AcpS"/>
    <property type="match status" value="1"/>
</dbReference>
<dbReference type="EC" id="2.7.8.7" evidence="8"/>
<dbReference type="InterPro" id="IPR002582">
    <property type="entry name" value="ACPS"/>
</dbReference>
<evidence type="ECO:0000259" key="9">
    <source>
        <dbReference type="Pfam" id="PF01648"/>
    </source>
</evidence>
<feature type="binding site" evidence="8">
    <location>
        <position position="6"/>
    </location>
    <ligand>
        <name>Mg(2+)</name>
        <dbReference type="ChEBI" id="CHEBI:18420"/>
    </ligand>
</feature>
<dbReference type="NCBIfam" id="NF000831">
    <property type="entry name" value="PRK00070.3-1"/>
    <property type="match status" value="1"/>
</dbReference>
<dbReference type="Proteomes" id="UP000235836">
    <property type="component" value="Unassembled WGS sequence"/>
</dbReference>
<evidence type="ECO:0000256" key="7">
    <source>
        <dbReference type="ARBA" id="ARBA00023160"/>
    </source>
</evidence>
<dbReference type="NCBIfam" id="TIGR00556">
    <property type="entry name" value="pantethn_trn"/>
    <property type="match status" value="1"/>
</dbReference>
<keyword evidence="5 8" id="KW-0460">Magnesium</keyword>
<gene>
    <name evidence="8" type="primary">acpS</name>
    <name evidence="10" type="ORF">CJ203_06925</name>
</gene>
<dbReference type="SUPFAM" id="SSF56214">
    <property type="entry name" value="4'-phosphopantetheinyl transferase"/>
    <property type="match status" value="1"/>
</dbReference>
<dbReference type="InterPro" id="IPR008278">
    <property type="entry name" value="4-PPantetheinyl_Trfase_dom"/>
</dbReference>
<accession>A0A2N6T4P9</accession>
<evidence type="ECO:0000256" key="6">
    <source>
        <dbReference type="ARBA" id="ARBA00023098"/>
    </source>
</evidence>
<dbReference type="GO" id="GO:0006633">
    <property type="term" value="P:fatty acid biosynthetic process"/>
    <property type="evidence" value="ECO:0007669"/>
    <property type="project" value="UniProtKB-UniRule"/>
</dbReference>
<keyword evidence="3 8" id="KW-0479">Metal-binding</keyword>
<comment type="catalytic activity">
    <reaction evidence="8">
        <text>apo-[ACP] + CoA = holo-[ACP] + adenosine 3',5'-bisphosphate + H(+)</text>
        <dbReference type="Rhea" id="RHEA:12068"/>
        <dbReference type="Rhea" id="RHEA-COMP:9685"/>
        <dbReference type="Rhea" id="RHEA-COMP:9690"/>
        <dbReference type="ChEBI" id="CHEBI:15378"/>
        <dbReference type="ChEBI" id="CHEBI:29999"/>
        <dbReference type="ChEBI" id="CHEBI:57287"/>
        <dbReference type="ChEBI" id="CHEBI:58343"/>
        <dbReference type="ChEBI" id="CHEBI:64479"/>
        <dbReference type="EC" id="2.7.8.7"/>
    </reaction>
</comment>
<evidence type="ECO:0000313" key="10">
    <source>
        <dbReference type="EMBL" id="PMC64285.1"/>
    </source>
</evidence>
<keyword evidence="6 8" id="KW-0443">Lipid metabolism</keyword>
<evidence type="ECO:0000256" key="8">
    <source>
        <dbReference type="HAMAP-Rule" id="MF_00101"/>
    </source>
</evidence>
<keyword evidence="8" id="KW-0963">Cytoplasm</keyword>
<keyword evidence="1 8" id="KW-0444">Lipid biosynthesis</keyword>
<dbReference type="Pfam" id="PF01648">
    <property type="entry name" value="ACPS"/>
    <property type="match status" value="1"/>
</dbReference>
<evidence type="ECO:0000256" key="1">
    <source>
        <dbReference type="ARBA" id="ARBA00022516"/>
    </source>
</evidence>